<dbReference type="RefSeq" id="WP_179405781.1">
    <property type="nucleotide sequence ID" value="NZ_BMGF01000001.1"/>
</dbReference>
<comment type="caution">
    <text evidence="1">The sequence shown here is derived from an EMBL/GenBank/DDBJ whole genome shotgun (WGS) entry which is preliminary data.</text>
</comment>
<dbReference type="AlphaFoldDB" id="A0A7Y9XVA1"/>
<name>A0A7Y9XVA1_9SPHN</name>
<dbReference type="EMBL" id="JACBZF010000001">
    <property type="protein sequence ID" value="NYH93808.1"/>
    <property type="molecule type" value="Genomic_DNA"/>
</dbReference>
<dbReference type="Pfam" id="PF07277">
    <property type="entry name" value="SapC"/>
    <property type="match status" value="1"/>
</dbReference>
<keyword evidence="2" id="KW-1185">Reference proteome</keyword>
<dbReference type="Proteomes" id="UP000522081">
    <property type="component" value="Unassembled WGS sequence"/>
</dbReference>
<accession>A0A7Y9XVA1</accession>
<sequence>MASAAQPVAMPLFYKDLVPLNRGDHGNYRTRTTKKANWLVDTHAIPLTVEEFPIAQRHFPIVFSAGNEPVPLALMGMNEGVNVFVDQDGTVNSPIYMPAYVRRYPFMLAKLKPDAQELSLCFDPTSDLVGEYDDGQPLFTDGEPSETCQNTLKFCENFELAGKKTANFLQEIQKQELLIDGELKMQMEGREEPFVYRGFKIIDEKKMRDLRGDVLRGWSQSGLLPLIYAHLFSLDLVREIFAKQVKIGKGPMHDAKTEETAV</sequence>
<protein>
    <recommendedName>
        <fullName evidence="3">Multidrug transporter</fullName>
    </recommendedName>
</protein>
<evidence type="ECO:0000313" key="1">
    <source>
        <dbReference type="EMBL" id="NYH93808.1"/>
    </source>
</evidence>
<dbReference type="InterPro" id="IPR010836">
    <property type="entry name" value="SapC"/>
</dbReference>
<proteinExistence type="predicted"/>
<evidence type="ECO:0000313" key="2">
    <source>
        <dbReference type="Proteomes" id="UP000522081"/>
    </source>
</evidence>
<reference evidence="1 2" key="1">
    <citation type="submission" date="2020-07" db="EMBL/GenBank/DDBJ databases">
        <title>Genomic Encyclopedia of Type Strains, Phase IV (KMG-IV): sequencing the most valuable type-strain genomes for metagenomic binning, comparative biology and taxonomic classification.</title>
        <authorList>
            <person name="Goeker M."/>
        </authorList>
    </citation>
    <scope>NUCLEOTIDE SEQUENCE [LARGE SCALE GENOMIC DNA]</scope>
    <source>
        <strain evidence="1 2">DSM 29043</strain>
    </source>
</reference>
<gene>
    <name evidence="1" type="ORF">FHS75_000113</name>
</gene>
<evidence type="ECO:0008006" key="3">
    <source>
        <dbReference type="Google" id="ProtNLM"/>
    </source>
</evidence>
<organism evidence="1 2">
    <name type="scientific">Novosphingobium marinum</name>
    <dbReference type="NCBI Taxonomy" id="1514948"/>
    <lineage>
        <taxon>Bacteria</taxon>
        <taxon>Pseudomonadati</taxon>
        <taxon>Pseudomonadota</taxon>
        <taxon>Alphaproteobacteria</taxon>
        <taxon>Sphingomonadales</taxon>
        <taxon>Sphingomonadaceae</taxon>
        <taxon>Novosphingobium</taxon>
    </lineage>
</organism>